<feature type="domain" description="GAF" evidence="2">
    <location>
        <begin position="52"/>
        <end position="202"/>
    </location>
</feature>
<dbReference type="AlphaFoldDB" id="A0A2W4UMT7"/>
<name>A0A2W4UMT7_9CYAN</name>
<comment type="caution">
    <text evidence="3">The sequence shown here is derived from an EMBL/GenBank/DDBJ whole genome shotgun (WGS) entry which is preliminary data.</text>
</comment>
<dbReference type="GO" id="GO:0016301">
    <property type="term" value="F:kinase activity"/>
    <property type="evidence" value="ECO:0007669"/>
    <property type="project" value="UniProtKB-KW"/>
</dbReference>
<dbReference type="Gene3D" id="3.30.450.40">
    <property type="match status" value="3"/>
</dbReference>
<feature type="domain" description="GAF" evidence="2">
    <location>
        <begin position="223"/>
        <end position="368"/>
    </location>
</feature>
<dbReference type="SUPFAM" id="SSF55874">
    <property type="entry name" value="ATPase domain of HSP90 chaperone/DNA topoisomerase II/histidine kinase"/>
    <property type="match status" value="1"/>
</dbReference>
<evidence type="ECO:0000313" key="3">
    <source>
        <dbReference type="EMBL" id="PZO22726.1"/>
    </source>
</evidence>
<sequence>MVKHTVPSSSRSADKLAPPAALPNRRADRRAGQSLTKQDLSQVLPAIWEAETLDRSIQEALQAIRAEFGYSLLWMGLYDRFTHQLTSRGVITSGPRRFTQPSLALEPGDILEQVIVQQQPKVVADIREESRASAWGRVAKNFELQGTVILPIQRRSICFGVMILSSRRWGVIPGILENSTLLAINNALAEAIHQNALEVQRQQTKQPAKPLLTLLDMLGTMPSLDDRLKVVADETQKFVETPTSVYWLEPRGLAFWCRVGRRAGKPNGTLAVGEVQSLYQKLCAGETIVLGEAEGSLKASVASRLMQHLKVKSVMAAPILYQGDLQGFIVTEGANPRIWSEAEKDYVKGVAQLVSLAMPTAEMDAALSQIKSDQLMSAGVTRSIHSDRDWQHVLGLCVEQLAVRLGTDQLLVLSANSERGGFDLCYRTGQAMPQAFGQAEVWHPLDSVDEQMLKRAHSPVSIESVERELKFEPWRSHFQSMRAKSLLVSNTSPGRKPEGLVVVTDKVERRWNQADRELLQVLSSQIGLILHQWQLQRQTDQQAHLHETFQWGMRSLQRLSKIEALDQSAMRHLSQLLHAPLVGIVTWENGSAFAKVSSTLLQNNSFQLDTERLISVETDAILHWAVSTEGLMTLRLEDLPADGKQWIQGPAQSQVLVMALRTAPEHEPNAVVVLADKANRRWSDEQTTLLAIVVNQLAWCRRHIKLMDKMLTQQQQLTQLNWYKQHQIAALSQGFEECLQQVMAQPMNSKQHLLLQNMNVLAERSQHVVKHEGWALAFREQTTPLVTLIKRATARANPQIQDRQLWSKVHCESNLTISGDIGKIENVLYELIAEACERSPVGDRVDIWCRPIDERWLEVAITDEGSVMPQILQELENGLPIDLLSPSTLYEPKNSHLWVCQSLMQQLGGEFTLLQMEDGRSLSRVILPLSSEGAS</sequence>
<organism evidence="3 4">
    <name type="scientific">Leptolyngbya foveolarum</name>
    <dbReference type="NCBI Taxonomy" id="47253"/>
    <lineage>
        <taxon>Bacteria</taxon>
        <taxon>Bacillati</taxon>
        <taxon>Cyanobacteriota</taxon>
        <taxon>Cyanophyceae</taxon>
        <taxon>Leptolyngbyales</taxon>
        <taxon>Leptolyngbyaceae</taxon>
        <taxon>Leptolyngbya group</taxon>
        <taxon>Leptolyngbya</taxon>
    </lineage>
</organism>
<reference evidence="4" key="1">
    <citation type="submission" date="2018-04" db="EMBL/GenBank/DDBJ databases">
        <authorList>
            <person name="Cornet L."/>
        </authorList>
    </citation>
    <scope>NUCLEOTIDE SEQUENCE [LARGE SCALE GENOMIC DNA]</scope>
</reference>
<evidence type="ECO:0000313" key="4">
    <source>
        <dbReference type="Proteomes" id="UP000249354"/>
    </source>
</evidence>
<dbReference type="SUPFAM" id="SSF55781">
    <property type="entry name" value="GAF domain-like"/>
    <property type="match status" value="4"/>
</dbReference>
<dbReference type="InterPro" id="IPR036890">
    <property type="entry name" value="HATPase_C_sf"/>
</dbReference>
<keyword evidence="3" id="KW-0418">Kinase</keyword>
<feature type="domain" description="GAF" evidence="2">
    <location>
        <begin position="389"/>
        <end position="540"/>
    </location>
</feature>
<proteinExistence type="predicted"/>
<dbReference type="InterPro" id="IPR003018">
    <property type="entry name" value="GAF"/>
</dbReference>
<dbReference type="EMBL" id="QBMC01000007">
    <property type="protein sequence ID" value="PZO22726.1"/>
    <property type="molecule type" value="Genomic_DNA"/>
</dbReference>
<dbReference type="Gene3D" id="3.30.565.10">
    <property type="entry name" value="Histidine kinase-like ATPase, C-terminal domain"/>
    <property type="match status" value="1"/>
</dbReference>
<dbReference type="Proteomes" id="UP000249354">
    <property type="component" value="Unassembled WGS sequence"/>
</dbReference>
<keyword evidence="3" id="KW-0808">Transferase</keyword>
<protein>
    <submittedName>
        <fullName evidence="3">Histidine kinase</fullName>
    </submittedName>
</protein>
<feature type="compositionally biased region" description="Polar residues" evidence="1">
    <location>
        <begin position="1"/>
        <end position="11"/>
    </location>
</feature>
<feature type="region of interest" description="Disordered" evidence="1">
    <location>
        <begin position="1"/>
        <end position="36"/>
    </location>
</feature>
<dbReference type="Pfam" id="PF01590">
    <property type="entry name" value="GAF"/>
    <property type="match status" value="1"/>
</dbReference>
<evidence type="ECO:0000256" key="1">
    <source>
        <dbReference type="SAM" id="MobiDB-lite"/>
    </source>
</evidence>
<dbReference type="InterPro" id="IPR029016">
    <property type="entry name" value="GAF-like_dom_sf"/>
</dbReference>
<gene>
    <name evidence="3" type="ORF">DCF25_02090</name>
</gene>
<reference evidence="3 4" key="2">
    <citation type="submission" date="2018-06" db="EMBL/GenBank/DDBJ databases">
        <title>Metagenomic assembly of (sub)arctic Cyanobacteria and their associated microbiome from non-axenic cultures.</title>
        <authorList>
            <person name="Baurain D."/>
        </authorList>
    </citation>
    <scope>NUCLEOTIDE SEQUENCE [LARGE SCALE GENOMIC DNA]</scope>
    <source>
        <strain evidence="3">ULC129bin1</strain>
    </source>
</reference>
<dbReference type="SMART" id="SM00065">
    <property type="entry name" value="GAF"/>
    <property type="match status" value="4"/>
</dbReference>
<evidence type="ECO:0000259" key="2">
    <source>
        <dbReference type="SMART" id="SM00065"/>
    </source>
</evidence>
<accession>A0A2W4UMT7</accession>
<feature type="domain" description="GAF" evidence="2">
    <location>
        <begin position="561"/>
        <end position="711"/>
    </location>
</feature>